<reference evidence="1 2" key="1">
    <citation type="submission" date="2012-10" db="EMBL/GenBank/DDBJ databases">
        <title>Complete genome sequence of Moumouvirus goulette.</title>
        <authorList>
            <person name="Fournous G."/>
            <person name="Bougalmi M."/>
            <person name="Colson P."/>
        </authorList>
    </citation>
    <scope>NUCLEOTIDE SEQUENCE [LARGE SCALE GENOMIC DNA]</scope>
</reference>
<protein>
    <submittedName>
        <fullName evidence="1">Uncharacterized protein</fullName>
    </submittedName>
</protein>
<name>M1NNG8_9VIRU</name>
<evidence type="ECO:0000313" key="1">
    <source>
        <dbReference type="EMBL" id="AGF85605.1"/>
    </source>
</evidence>
<gene>
    <name evidence="1" type="ORF">glt_00800</name>
</gene>
<proteinExistence type="predicted"/>
<dbReference type="Proteomes" id="UP000241071">
    <property type="component" value="Segment"/>
</dbReference>
<accession>M1NNG8</accession>
<keyword evidence="2" id="KW-1185">Reference proteome</keyword>
<dbReference type="EMBL" id="KC008572">
    <property type="protein sequence ID" value="AGF85605.1"/>
    <property type="molecule type" value="Genomic_DNA"/>
</dbReference>
<evidence type="ECO:0000313" key="2">
    <source>
        <dbReference type="Proteomes" id="UP000241071"/>
    </source>
</evidence>
<organism evidence="1 2">
    <name type="scientific">Moumouvirus goulette</name>
    <dbReference type="NCBI Taxonomy" id="1247379"/>
    <lineage>
        <taxon>Viruses</taxon>
        <taxon>Varidnaviria</taxon>
        <taxon>Bamfordvirae</taxon>
        <taxon>Nucleocytoviricota</taxon>
        <taxon>Megaviricetes</taxon>
        <taxon>Imitervirales</taxon>
        <taxon>Mimiviridae</taxon>
        <taxon>Megamimivirinae</taxon>
        <taxon>Moumouvirus</taxon>
        <taxon>Moumouvirus goulettemassiliense</taxon>
    </lineage>
</organism>
<sequence length="352" mass="41580">MTSESETFASLAIGAFKSKYVPKLQRDNITNYEDDLRKLLSRSNDENLLFNDLEYENKIKDFPDCQRIYELQFYEPTNKSELVSLNLEIKFKNYNEDILIYMDKIQFVIEIGGNIILKTSLENVIMLSKYLGINITYENDITIIPIPFKQLFFCENFPLYKLKYMTMNIKIYNNSQYINCLSFNYQTKKLFNPDEFSFLPKRIIFFQGQQSKYKSHIKLNFNLVCKVIMFSIEYNNERFVQPPQINQIKLYLNNLKPIIYDFNDNEILEYNIFGKKYYAISLCKELVYKKDIKKLFKDEENIPTGINFSRLDDVDMSIICNDDITGCLINLATISINEINFSNGMAGLKFAY</sequence>